<dbReference type="PANTHER" id="PTHR35010">
    <property type="entry name" value="BLL4672 PROTEIN-RELATED"/>
    <property type="match status" value="1"/>
</dbReference>
<gene>
    <name evidence="3" type="ORF">SAMN05216270_103389</name>
</gene>
<keyword evidence="4" id="KW-1185">Reference proteome</keyword>
<evidence type="ECO:0000256" key="1">
    <source>
        <dbReference type="SAM" id="MobiDB-lite"/>
    </source>
</evidence>
<accession>A0A1G6U9X2</accession>
<dbReference type="OrthoDB" id="3518652at2"/>
<reference evidence="4" key="1">
    <citation type="submission" date="2016-10" db="EMBL/GenBank/DDBJ databases">
        <authorList>
            <person name="Varghese N."/>
            <person name="Submissions S."/>
        </authorList>
    </citation>
    <scope>NUCLEOTIDE SEQUENCE [LARGE SCALE GENOMIC DNA]</scope>
    <source>
        <strain evidence="4">CGMCC 4.3516</strain>
    </source>
</reference>
<dbReference type="Gene3D" id="3.30.450.180">
    <property type="match status" value="1"/>
</dbReference>
<protein>
    <submittedName>
        <fullName evidence="3">Helix-turn-helix domain-containing protein</fullName>
    </submittedName>
</protein>
<dbReference type="CDD" id="cd00093">
    <property type="entry name" value="HTH_XRE"/>
    <property type="match status" value="1"/>
</dbReference>
<dbReference type="InterPro" id="IPR001387">
    <property type="entry name" value="Cro/C1-type_HTH"/>
</dbReference>
<evidence type="ECO:0000313" key="4">
    <source>
        <dbReference type="Proteomes" id="UP000198949"/>
    </source>
</evidence>
<dbReference type="Gene3D" id="1.10.260.40">
    <property type="entry name" value="lambda repressor-like DNA-binding domains"/>
    <property type="match status" value="1"/>
</dbReference>
<name>A0A1G6U9X2_9ACTN</name>
<dbReference type="SUPFAM" id="SSF47413">
    <property type="entry name" value="lambda repressor-like DNA-binding domains"/>
    <property type="match status" value="1"/>
</dbReference>
<dbReference type="GO" id="GO:0003677">
    <property type="term" value="F:DNA binding"/>
    <property type="evidence" value="ECO:0007669"/>
    <property type="project" value="InterPro"/>
</dbReference>
<dbReference type="InterPro" id="IPR010982">
    <property type="entry name" value="Lambda_DNA-bd_dom_sf"/>
</dbReference>
<dbReference type="SMART" id="SM00530">
    <property type="entry name" value="HTH_XRE"/>
    <property type="match status" value="1"/>
</dbReference>
<dbReference type="EMBL" id="FNAD01000003">
    <property type="protein sequence ID" value="SDD38113.1"/>
    <property type="molecule type" value="Genomic_DNA"/>
</dbReference>
<dbReference type="InterPro" id="IPR041413">
    <property type="entry name" value="MLTR_LBD"/>
</dbReference>
<dbReference type="STRING" id="58114.SAMN05216270_103389"/>
<dbReference type="Proteomes" id="UP000198949">
    <property type="component" value="Unassembled WGS sequence"/>
</dbReference>
<sequence length="317" mass="34934">MSEKSNALGAFLRARRELVTPEQAGIPDIGVRRVPGLRREEVAMLAGISFDYYLRLERGRDRNPSVQVLKAIARVLRLDDDHVAHLLALASDVHRQRRRRPKKETVPDGALKLLDALVQPAFIEGRYFDVLASNALARALDPRLVVGGNQLRNLFLDPAEQALYPEWENVTECFIANLRQSVGNDVDDPRFIELAGELSLASPRFRKLWARHEVRGQRGTPLRFDHPQVGELTLNRERLAVGGAEGLNLVVFHPDAGTGDADKLALLASAALPEGRGEQFPRQQSRPPGLDPVGAPGPLRGEGPEGVDVAQGRVDVH</sequence>
<feature type="domain" description="HTH cro/C1-type" evidence="2">
    <location>
        <begin position="36"/>
        <end position="83"/>
    </location>
</feature>
<dbReference type="Pfam" id="PF17765">
    <property type="entry name" value="MLTR_LBD"/>
    <property type="match status" value="1"/>
</dbReference>
<proteinExistence type="predicted"/>
<dbReference type="AlphaFoldDB" id="A0A1G6U9X2"/>
<dbReference type="PANTHER" id="PTHR35010:SF2">
    <property type="entry name" value="BLL4672 PROTEIN"/>
    <property type="match status" value="1"/>
</dbReference>
<feature type="region of interest" description="Disordered" evidence="1">
    <location>
        <begin position="275"/>
        <end position="317"/>
    </location>
</feature>
<dbReference type="PROSITE" id="PS50943">
    <property type="entry name" value="HTH_CROC1"/>
    <property type="match status" value="1"/>
</dbReference>
<dbReference type="Pfam" id="PF13560">
    <property type="entry name" value="HTH_31"/>
    <property type="match status" value="1"/>
</dbReference>
<organism evidence="3 4">
    <name type="scientific">Glycomyces harbinensis</name>
    <dbReference type="NCBI Taxonomy" id="58114"/>
    <lineage>
        <taxon>Bacteria</taxon>
        <taxon>Bacillati</taxon>
        <taxon>Actinomycetota</taxon>
        <taxon>Actinomycetes</taxon>
        <taxon>Glycomycetales</taxon>
        <taxon>Glycomycetaceae</taxon>
        <taxon>Glycomyces</taxon>
    </lineage>
</organism>
<evidence type="ECO:0000259" key="2">
    <source>
        <dbReference type="PROSITE" id="PS50943"/>
    </source>
</evidence>
<evidence type="ECO:0000313" key="3">
    <source>
        <dbReference type="EMBL" id="SDD38113.1"/>
    </source>
</evidence>
<dbReference type="RefSeq" id="WP_091031348.1">
    <property type="nucleotide sequence ID" value="NZ_FNAD01000003.1"/>
</dbReference>